<reference evidence="2 3" key="1">
    <citation type="submission" date="2018-05" db="EMBL/GenBank/DDBJ databases">
        <title>Rhodoferax soyangensis sp.nov., isolated from an oligotrophic freshwater lake.</title>
        <authorList>
            <person name="Park M."/>
        </authorList>
    </citation>
    <scope>NUCLEOTIDE SEQUENCE [LARGE SCALE GENOMIC DNA]</scope>
    <source>
        <strain evidence="2 3">IMCC26218</strain>
    </source>
</reference>
<feature type="signal peptide" evidence="1">
    <location>
        <begin position="1"/>
        <end position="23"/>
    </location>
</feature>
<evidence type="ECO:0000313" key="3">
    <source>
        <dbReference type="Proteomes" id="UP000260665"/>
    </source>
</evidence>
<feature type="chain" id="PRO_5017644500" evidence="1">
    <location>
        <begin position="24"/>
        <end position="180"/>
    </location>
</feature>
<keyword evidence="3" id="KW-1185">Reference proteome</keyword>
<dbReference type="RefSeq" id="WP_117174370.1">
    <property type="nucleotide sequence ID" value="NZ_QFZK01000002.1"/>
</dbReference>
<accession>A0A3E1RF74</accession>
<dbReference type="Gene3D" id="2.30.30.830">
    <property type="match status" value="1"/>
</dbReference>
<dbReference type="EMBL" id="QFZK01000002">
    <property type="protein sequence ID" value="RFO97923.1"/>
    <property type="molecule type" value="Genomic_DNA"/>
</dbReference>
<protein>
    <submittedName>
        <fullName evidence="2">Pilus assembly protein PilP</fullName>
    </submittedName>
</protein>
<dbReference type="OrthoDB" id="5296580at2"/>
<proteinExistence type="predicted"/>
<organism evidence="2 3">
    <name type="scientific">Rhodoferax lacus</name>
    <dbReference type="NCBI Taxonomy" id="2184758"/>
    <lineage>
        <taxon>Bacteria</taxon>
        <taxon>Pseudomonadati</taxon>
        <taxon>Pseudomonadota</taxon>
        <taxon>Betaproteobacteria</taxon>
        <taxon>Burkholderiales</taxon>
        <taxon>Comamonadaceae</taxon>
        <taxon>Rhodoferax</taxon>
    </lineage>
</organism>
<dbReference type="Proteomes" id="UP000260665">
    <property type="component" value="Unassembled WGS sequence"/>
</dbReference>
<dbReference type="PROSITE" id="PS51257">
    <property type="entry name" value="PROKAR_LIPOPROTEIN"/>
    <property type="match status" value="1"/>
</dbReference>
<evidence type="ECO:0000313" key="2">
    <source>
        <dbReference type="EMBL" id="RFO97923.1"/>
    </source>
</evidence>
<dbReference type="PIRSF" id="PIRSF016481">
    <property type="entry name" value="Pilus_assembly_PilP"/>
    <property type="match status" value="1"/>
</dbReference>
<name>A0A3E1RF74_9BURK</name>
<keyword evidence="1" id="KW-0732">Signal</keyword>
<dbReference type="Pfam" id="PF04351">
    <property type="entry name" value="PilP"/>
    <property type="match status" value="1"/>
</dbReference>
<comment type="caution">
    <text evidence="2">The sequence shown here is derived from an EMBL/GenBank/DDBJ whole genome shotgun (WGS) entry which is preliminary data.</text>
</comment>
<gene>
    <name evidence="2" type="ORF">DIC66_04125</name>
</gene>
<dbReference type="InterPro" id="IPR007446">
    <property type="entry name" value="PilP"/>
</dbReference>
<sequence>MKRIYTLLLILLATLLAGCSASKEDGIREWMVQERNQTKPRVAPINAPKQFIPEPYTNAAAIEPFSNLKLTQALKRDSTQVTSNAALVAPELARRKEPMEAFPLDAMSLVGSIIKAGQPVALVKVDNLLYQVKLGNYLGLNFGRVTKITETQVTLREIVQDAVGEWIERVATLELQERSK</sequence>
<dbReference type="AlphaFoldDB" id="A0A3E1RF74"/>
<evidence type="ECO:0000256" key="1">
    <source>
        <dbReference type="SAM" id="SignalP"/>
    </source>
</evidence>